<reference evidence="2" key="1">
    <citation type="submission" date="2021-10" db="EMBL/GenBank/DDBJ databases">
        <title>Tropical sea cucumber genome reveals ecological adaptation and Cuvierian tubules defense mechanism.</title>
        <authorList>
            <person name="Chen T."/>
        </authorList>
    </citation>
    <scope>NUCLEOTIDE SEQUENCE</scope>
    <source>
        <strain evidence="2">Nanhai2018</strain>
        <tissue evidence="2">Muscle</tissue>
    </source>
</reference>
<dbReference type="Proteomes" id="UP001152320">
    <property type="component" value="Chromosome 7"/>
</dbReference>
<dbReference type="EMBL" id="JAIZAY010000007">
    <property type="protein sequence ID" value="KAJ8039079.1"/>
    <property type="molecule type" value="Genomic_DNA"/>
</dbReference>
<organism evidence="2 3">
    <name type="scientific">Holothuria leucospilota</name>
    <name type="common">Black long sea cucumber</name>
    <name type="synonym">Mertensiothuria leucospilota</name>
    <dbReference type="NCBI Taxonomy" id="206669"/>
    <lineage>
        <taxon>Eukaryota</taxon>
        <taxon>Metazoa</taxon>
        <taxon>Echinodermata</taxon>
        <taxon>Eleutherozoa</taxon>
        <taxon>Echinozoa</taxon>
        <taxon>Holothuroidea</taxon>
        <taxon>Aspidochirotacea</taxon>
        <taxon>Aspidochirotida</taxon>
        <taxon>Holothuriidae</taxon>
        <taxon>Holothuria</taxon>
    </lineage>
</organism>
<comment type="caution">
    <text evidence="2">The sequence shown here is derived from an EMBL/GenBank/DDBJ whole genome shotgun (WGS) entry which is preliminary data.</text>
</comment>
<name>A0A9Q1C6R0_HOLLE</name>
<dbReference type="AlphaFoldDB" id="A0A9Q1C6R0"/>
<keyword evidence="3" id="KW-1185">Reference proteome</keyword>
<sequence>MVLEILICFYEQVLQPENCDGNDGVSSPGEVSSVEGESLHSSDDDDPLAPPHLSSENNEDSSSEDEAASSSDEDDSFFDYDATLNNPLFPG</sequence>
<gene>
    <name evidence="2" type="ORF">HOLleu_16683</name>
</gene>
<evidence type="ECO:0000313" key="3">
    <source>
        <dbReference type="Proteomes" id="UP001152320"/>
    </source>
</evidence>
<feature type="region of interest" description="Disordered" evidence="1">
    <location>
        <begin position="17"/>
        <end position="91"/>
    </location>
</feature>
<evidence type="ECO:0000256" key="1">
    <source>
        <dbReference type="SAM" id="MobiDB-lite"/>
    </source>
</evidence>
<feature type="compositionally biased region" description="Low complexity" evidence="1">
    <location>
        <begin position="24"/>
        <end position="36"/>
    </location>
</feature>
<proteinExistence type="predicted"/>
<feature type="compositionally biased region" description="Acidic residues" evidence="1">
    <location>
        <begin position="57"/>
        <end position="78"/>
    </location>
</feature>
<protein>
    <submittedName>
        <fullName evidence="2">Uncharacterized protein</fullName>
    </submittedName>
</protein>
<evidence type="ECO:0000313" key="2">
    <source>
        <dbReference type="EMBL" id="KAJ8039079.1"/>
    </source>
</evidence>
<accession>A0A9Q1C6R0</accession>